<evidence type="ECO:0000256" key="1">
    <source>
        <dbReference type="ARBA" id="ARBA00023015"/>
    </source>
</evidence>
<evidence type="ECO:0000256" key="3">
    <source>
        <dbReference type="ARBA" id="ARBA00023163"/>
    </source>
</evidence>
<keyword evidence="1" id="KW-0805">Transcription regulation</keyword>
<dbReference type="InterPro" id="IPR001647">
    <property type="entry name" value="HTH_TetR"/>
</dbReference>
<dbReference type="RefSeq" id="WP_195001939.1">
    <property type="nucleotide sequence ID" value="NZ_JADLQN010000001.1"/>
</dbReference>
<name>A0ABS0DBZ3_9NOCA</name>
<evidence type="ECO:0000313" key="6">
    <source>
        <dbReference type="EMBL" id="MBF6355338.1"/>
    </source>
</evidence>
<dbReference type="Gene3D" id="1.10.357.10">
    <property type="entry name" value="Tetracycline Repressor, domain 2"/>
    <property type="match status" value="1"/>
</dbReference>
<reference evidence="6 7" key="1">
    <citation type="submission" date="2020-10" db="EMBL/GenBank/DDBJ databases">
        <title>Identification of Nocardia species via Next-generation sequencing and recognition of intraspecies genetic diversity.</title>
        <authorList>
            <person name="Li P."/>
            <person name="Li P."/>
            <person name="Lu B."/>
        </authorList>
    </citation>
    <scope>NUCLEOTIDE SEQUENCE [LARGE SCALE GENOMIC DNA]</scope>
    <source>
        <strain evidence="6 7">BJ06-0143</strain>
    </source>
</reference>
<dbReference type="InterPro" id="IPR050109">
    <property type="entry name" value="HTH-type_TetR-like_transc_reg"/>
</dbReference>
<gene>
    <name evidence="6" type="ORF">IU449_12415</name>
</gene>
<feature type="domain" description="HTH tetR-type" evidence="5">
    <location>
        <begin position="15"/>
        <end position="74"/>
    </location>
</feature>
<dbReference type="InterPro" id="IPR009057">
    <property type="entry name" value="Homeodomain-like_sf"/>
</dbReference>
<evidence type="ECO:0000256" key="4">
    <source>
        <dbReference type="PROSITE-ProRule" id="PRU00335"/>
    </source>
</evidence>
<accession>A0ABS0DBZ3</accession>
<evidence type="ECO:0000313" key="7">
    <source>
        <dbReference type="Proteomes" id="UP000707731"/>
    </source>
</evidence>
<dbReference type="PANTHER" id="PTHR30055:SF234">
    <property type="entry name" value="HTH-TYPE TRANSCRIPTIONAL REGULATOR BETI"/>
    <property type="match status" value="1"/>
</dbReference>
<dbReference type="PROSITE" id="PS50977">
    <property type="entry name" value="HTH_TETR_2"/>
    <property type="match status" value="1"/>
</dbReference>
<keyword evidence="7" id="KW-1185">Reference proteome</keyword>
<dbReference type="Proteomes" id="UP000707731">
    <property type="component" value="Unassembled WGS sequence"/>
</dbReference>
<dbReference type="PANTHER" id="PTHR30055">
    <property type="entry name" value="HTH-TYPE TRANSCRIPTIONAL REGULATOR RUTR"/>
    <property type="match status" value="1"/>
</dbReference>
<sequence length="184" mass="19620">MTSPRRVNRGPSAAADNRAALIVAARKLFAESGYDVPMSLIARTAGVGQGVLYRHFATKDALALAVFEENIIEVEKIAADPSTTVEDVLKVIIDQITASAAFIAMLNPSSDDPRIFEPAFRLLTLVGDKLADPVQRGGIRAGIEATDIVLAVGMVAGVLTRTDAGSRQYTAEHAWSLLLHGIHE</sequence>
<evidence type="ECO:0000259" key="5">
    <source>
        <dbReference type="PROSITE" id="PS50977"/>
    </source>
</evidence>
<dbReference type="EMBL" id="JADLQN010000001">
    <property type="protein sequence ID" value="MBF6355338.1"/>
    <property type="molecule type" value="Genomic_DNA"/>
</dbReference>
<dbReference type="SUPFAM" id="SSF46689">
    <property type="entry name" value="Homeodomain-like"/>
    <property type="match status" value="1"/>
</dbReference>
<dbReference type="Pfam" id="PF00440">
    <property type="entry name" value="TetR_N"/>
    <property type="match status" value="1"/>
</dbReference>
<feature type="DNA-binding region" description="H-T-H motif" evidence="4">
    <location>
        <begin position="37"/>
        <end position="56"/>
    </location>
</feature>
<evidence type="ECO:0000256" key="2">
    <source>
        <dbReference type="ARBA" id="ARBA00023125"/>
    </source>
</evidence>
<comment type="caution">
    <text evidence="6">The sequence shown here is derived from an EMBL/GenBank/DDBJ whole genome shotgun (WGS) entry which is preliminary data.</text>
</comment>
<dbReference type="PRINTS" id="PR00455">
    <property type="entry name" value="HTHTETR"/>
</dbReference>
<organism evidence="6 7">
    <name type="scientific">Nocardia higoensis</name>
    <dbReference type="NCBI Taxonomy" id="228599"/>
    <lineage>
        <taxon>Bacteria</taxon>
        <taxon>Bacillati</taxon>
        <taxon>Actinomycetota</taxon>
        <taxon>Actinomycetes</taxon>
        <taxon>Mycobacteriales</taxon>
        <taxon>Nocardiaceae</taxon>
        <taxon>Nocardia</taxon>
    </lineage>
</organism>
<proteinExistence type="predicted"/>
<keyword evidence="2 4" id="KW-0238">DNA-binding</keyword>
<protein>
    <submittedName>
        <fullName evidence="6">TetR/AcrR family transcriptional regulator</fullName>
    </submittedName>
</protein>
<keyword evidence="3" id="KW-0804">Transcription</keyword>